<protein>
    <submittedName>
        <fullName evidence="2">Protein of unassigned function</fullName>
    </submittedName>
</protein>
<organism evidence="2 3">
    <name type="scientific">Methylobacterium oryzae CBMB20</name>
    <dbReference type="NCBI Taxonomy" id="693986"/>
    <lineage>
        <taxon>Bacteria</taxon>
        <taxon>Pseudomonadati</taxon>
        <taxon>Pseudomonadota</taxon>
        <taxon>Alphaproteobacteria</taxon>
        <taxon>Hyphomicrobiales</taxon>
        <taxon>Methylobacteriaceae</taxon>
        <taxon>Methylobacterium</taxon>
    </lineage>
</organism>
<dbReference type="HOGENOM" id="CLU_2024004_0_0_5"/>
<dbReference type="AlphaFoldDB" id="A0A089NZX8"/>
<keyword evidence="1" id="KW-0732">Signal</keyword>
<reference evidence="2 3" key="1">
    <citation type="journal article" date="2014" name="PLoS ONE">
        <title>Genome Information of Methylobacterium oryzae, a Plant-Probiotic Methylotroph in the Phyllosphere.</title>
        <authorList>
            <person name="Kwak M.J."/>
            <person name="Jeong H."/>
            <person name="Madhaiyan M."/>
            <person name="Lee Y."/>
            <person name="Sa T.M."/>
            <person name="Oh T.K."/>
            <person name="Kim J.F."/>
        </authorList>
    </citation>
    <scope>NUCLEOTIDE SEQUENCE [LARGE SCALE GENOMIC DNA]</scope>
    <source>
        <strain evidence="2 3">CBMB20</strain>
    </source>
</reference>
<gene>
    <name evidence="2" type="ORF">MOC_3598</name>
</gene>
<evidence type="ECO:0000313" key="3">
    <source>
        <dbReference type="Proteomes" id="UP000029492"/>
    </source>
</evidence>
<dbReference type="EMBL" id="CP003811">
    <property type="protein sequence ID" value="AIQ91353.1"/>
    <property type="molecule type" value="Genomic_DNA"/>
</dbReference>
<dbReference type="KEGG" id="mor:MOC_3598"/>
<proteinExistence type="predicted"/>
<keyword evidence="3" id="KW-1185">Reference proteome</keyword>
<feature type="signal peptide" evidence="1">
    <location>
        <begin position="1"/>
        <end position="27"/>
    </location>
</feature>
<evidence type="ECO:0000256" key="1">
    <source>
        <dbReference type="SAM" id="SignalP"/>
    </source>
</evidence>
<accession>A0A089NZX8</accession>
<sequence length="122" mass="13066">MKPLARRRACFATATLALFVSFAPAQAGGRTIVGEWAPDPRQCWPSQGAITIGPLSVVGDEFRCDFKSVSRLGDVVTWRGACGFPDPARPGVVVASLRGDTLALRINGGENGSYRRCRVSRS</sequence>
<name>A0A089NZX8_9HYPH</name>
<dbReference type="STRING" id="693986.MOC_3598"/>
<evidence type="ECO:0000313" key="2">
    <source>
        <dbReference type="EMBL" id="AIQ91353.1"/>
    </source>
</evidence>
<dbReference type="Proteomes" id="UP000029492">
    <property type="component" value="Chromosome"/>
</dbReference>
<feature type="chain" id="PRO_5001848258" evidence="1">
    <location>
        <begin position="28"/>
        <end position="122"/>
    </location>
</feature>